<feature type="domain" description="HTH myb-type" evidence="8">
    <location>
        <begin position="22"/>
        <end position="77"/>
    </location>
</feature>
<dbReference type="PANTHER" id="PTHR46621">
    <property type="entry name" value="SNRNA-ACTIVATING PROTEIN COMPLEX SUBUNIT 4"/>
    <property type="match status" value="1"/>
</dbReference>
<proteinExistence type="predicted"/>
<dbReference type="InterPro" id="IPR051575">
    <property type="entry name" value="Myb-like_DNA-bd"/>
</dbReference>
<evidence type="ECO:0008006" key="11">
    <source>
        <dbReference type="Google" id="ProtNLM"/>
    </source>
</evidence>
<protein>
    <recommendedName>
        <fullName evidence="11">Myb-like DNA-binding domain containing protein</fullName>
    </recommendedName>
</protein>
<dbReference type="SUPFAM" id="SSF46689">
    <property type="entry name" value="Homeodomain-like"/>
    <property type="match status" value="1"/>
</dbReference>
<sequence length="429" mass="48790">MSIPPQPPIILHTQFAHIRQVHKPHPKSKFTPEEDNLLKQLVNQFGENNWVHIAERMPHRNMRQCKERWQNYLSPKVCHAPWTLEEDTLLEQKFKEYGPKWVRIALSFPNRTDTNVKNRWLVLSRRSKKEQNMRSLPQTIPIPTVPHHIQNQHIALQQQQQQQQQQQGQTINSNISSGITHGLAFPQIPQQLNQHISPQISPQRIIQLQHHITSQLHPMANLTGVNSMNSINSINTNMSSNISNHGINSINVNHTDSVNSGIIINSMYSSGSIQNSNNTINPNLNQSITNNLNQNMNNSRNQNINNNLNQSINNNLNQNRNNNVNNLPSSINDVNNNVNTSQQSSFDQSNQQEQQEQINENVKPVSLQQISTQTSEGQIETQSVIVQPPPPKCYLQGMTENSLPPLRATPKIKAQIKLQLQKAGLANIT</sequence>
<dbReference type="GO" id="GO:0001006">
    <property type="term" value="F:RNA polymerase III type 3 promoter sequence-specific DNA binding"/>
    <property type="evidence" value="ECO:0007669"/>
    <property type="project" value="TreeGrafter"/>
</dbReference>
<organism evidence="9 10">
    <name type="scientific">Tritrichomonas foetus</name>
    <dbReference type="NCBI Taxonomy" id="1144522"/>
    <lineage>
        <taxon>Eukaryota</taxon>
        <taxon>Metamonada</taxon>
        <taxon>Parabasalia</taxon>
        <taxon>Tritrichomonadida</taxon>
        <taxon>Tritrichomonadidae</taxon>
        <taxon>Tritrichomonas</taxon>
    </lineage>
</organism>
<dbReference type="Gene3D" id="1.10.10.60">
    <property type="entry name" value="Homeodomain-like"/>
    <property type="match status" value="2"/>
</dbReference>
<dbReference type="AlphaFoldDB" id="A0A1J4K7T5"/>
<dbReference type="InterPro" id="IPR017930">
    <property type="entry name" value="Myb_dom"/>
</dbReference>
<dbReference type="InterPro" id="IPR001005">
    <property type="entry name" value="SANT/Myb"/>
</dbReference>
<dbReference type="VEuPathDB" id="TrichDB:TRFO_24674"/>
<evidence type="ECO:0000256" key="4">
    <source>
        <dbReference type="ARBA" id="ARBA00023163"/>
    </source>
</evidence>
<evidence type="ECO:0000256" key="6">
    <source>
        <dbReference type="SAM" id="MobiDB-lite"/>
    </source>
</evidence>
<evidence type="ECO:0000313" key="10">
    <source>
        <dbReference type="Proteomes" id="UP000179807"/>
    </source>
</evidence>
<evidence type="ECO:0000256" key="2">
    <source>
        <dbReference type="ARBA" id="ARBA00023015"/>
    </source>
</evidence>
<dbReference type="Pfam" id="PF00249">
    <property type="entry name" value="Myb_DNA-binding"/>
    <property type="match status" value="2"/>
</dbReference>
<accession>A0A1J4K7T5</accession>
<dbReference type="EMBL" id="MLAK01000703">
    <property type="protein sequence ID" value="OHT07259.1"/>
    <property type="molecule type" value="Genomic_DNA"/>
</dbReference>
<feature type="domain" description="HTH myb-type" evidence="8">
    <location>
        <begin position="79"/>
        <end position="128"/>
    </location>
</feature>
<feature type="domain" description="Myb-like" evidence="7">
    <location>
        <begin position="74"/>
        <end position="124"/>
    </location>
</feature>
<keyword evidence="2" id="KW-0805">Transcription regulation</keyword>
<dbReference type="SMART" id="SM00717">
    <property type="entry name" value="SANT"/>
    <property type="match status" value="2"/>
</dbReference>
<dbReference type="CDD" id="cd00167">
    <property type="entry name" value="SANT"/>
    <property type="match status" value="2"/>
</dbReference>
<dbReference type="InterPro" id="IPR009057">
    <property type="entry name" value="Homeodomain-like_sf"/>
</dbReference>
<feature type="region of interest" description="Disordered" evidence="6">
    <location>
        <begin position="293"/>
        <end position="360"/>
    </location>
</feature>
<evidence type="ECO:0000256" key="5">
    <source>
        <dbReference type="ARBA" id="ARBA00023242"/>
    </source>
</evidence>
<dbReference type="GeneID" id="94838594"/>
<keyword evidence="4" id="KW-0804">Transcription</keyword>
<keyword evidence="5" id="KW-0539">Nucleus</keyword>
<evidence type="ECO:0000259" key="7">
    <source>
        <dbReference type="PROSITE" id="PS50090"/>
    </source>
</evidence>
<dbReference type="GO" id="GO:0042795">
    <property type="term" value="P:snRNA transcription by RNA polymerase II"/>
    <property type="evidence" value="ECO:0007669"/>
    <property type="project" value="TreeGrafter"/>
</dbReference>
<keyword evidence="3" id="KW-0238">DNA-binding</keyword>
<dbReference type="PROSITE" id="PS51294">
    <property type="entry name" value="HTH_MYB"/>
    <property type="match status" value="2"/>
</dbReference>
<evidence type="ECO:0000259" key="8">
    <source>
        <dbReference type="PROSITE" id="PS51294"/>
    </source>
</evidence>
<dbReference type="GO" id="GO:0019185">
    <property type="term" value="C:snRNA-activating protein complex"/>
    <property type="evidence" value="ECO:0007669"/>
    <property type="project" value="TreeGrafter"/>
</dbReference>
<dbReference type="GO" id="GO:0000978">
    <property type="term" value="F:RNA polymerase II cis-regulatory region sequence-specific DNA binding"/>
    <property type="evidence" value="ECO:0007669"/>
    <property type="project" value="TreeGrafter"/>
</dbReference>
<keyword evidence="10" id="KW-1185">Reference proteome</keyword>
<name>A0A1J4K7T5_9EUKA</name>
<evidence type="ECO:0000313" key="9">
    <source>
        <dbReference type="EMBL" id="OHT07259.1"/>
    </source>
</evidence>
<gene>
    <name evidence="9" type="ORF">TRFO_24674</name>
</gene>
<dbReference type="FunFam" id="1.10.10.60:FF:000010">
    <property type="entry name" value="Transcriptional activator Myb isoform A"/>
    <property type="match status" value="1"/>
</dbReference>
<dbReference type="PROSITE" id="PS50090">
    <property type="entry name" value="MYB_LIKE"/>
    <property type="match status" value="2"/>
</dbReference>
<dbReference type="RefSeq" id="XP_068360395.1">
    <property type="nucleotide sequence ID" value="XM_068503890.1"/>
</dbReference>
<dbReference type="PANTHER" id="PTHR46621:SF1">
    <property type="entry name" value="SNRNA-ACTIVATING PROTEIN COMPLEX SUBUNIT 4"/>
    <property type="match status" value="1"/>
</dbReference>
<dbReference type="Proteomes" id="UP000179807">
    <property type="component" value="Unassembled WGS sequence"/>
</dbReference>
<reference evidence="9" key="1">
    <citation type="submission" date="2016-10" db="EMBL/GenBank/DDBJ databases">
        <authorList>
            <person name="Benchimol M."/>
            <person name="Almeida L.G."/>
            <person name="Vasconcelos A.T."/>
            <person name="Perreira-Neves A."/>
            <person name="Rosa I.A."/>
            <person name="Tasca T."/>
            <person name="Bogo M.R."/>
            <person name="de Souza W."/>
        </authorList>
    </citation>
    <scope>NUCLEOTIDE SEQUENCE [LARGE SCALE GENOMIC DNA]</scope>
    <source>
        <strain evidence="9">K</strain>
    </source>
</reference>
<evidence type="ECO:0000256" key="3">
    <source>
        <dbReference type="ARBA" id="ARBA00023125"/>
    </source>
</evidence>
<evidence type="ECO:0000256" key="1">
    <source>
        <dbReference type="ARBA" id="ARBA00022737"/>
    </source>
</evidence>
<comment type="caution">
    <text evidence="9">The sequence shown here is derived from an EMBL/GenBank/DDBJ whole genome shotgun (WGS) entry which is preliminary data.</text>
</comment>
<feature type="domain" description="Myb-like" evidence="7">
    <location>
        <begin position="22"/>
        <end position="73"/>
    </location>
</feature>
<dbReference type="GO" id="GO:0042796">
    <property type="term" value="P:snRNA transcription by RNA polymerase III"/>
    <property type="evidence" value="ECO:0007669"/>
    <property type="project" value="TreeGrafter"/>
</dbReference>
<keyword evidence="1" id="KW-0677">Repeat</keyword>